<gene>
    <name evidence="2" type="ORF">PMAYCL1PPCAC_13832</name>
</gene>
<name>A0AAN5CGM1_9BILA</name>
<evidence type="ECO:0000313" key="2">
    <source>
        <dbReference type="EMBL" id="GMR43637.1"/>
    </source>
</evidence>
<feature type="chain" id="PRO_5042953453" evidence="1">
    <location>
        <begin position="18"/>
        <end position="181"/>
    </location>
</feature>
<evidence type="ECO:0000313" key="3">
    <source>
        <dbReference type="Proteomes" id="UP001328107"/>
    </source>
</evidence>
<keyword evidence="3" id="KW-1185">Reference proteome</keyword>
<evidence type="ECO:0000256" key="1">
    <source>
        <dbReference type="SAM" id="SignalP"/>
    </source>
</evidence>
<reference evidence="3" key="1">
    <citation type="submission" date="2022-10" db="EMBL/GenBank/DDBJ databases">
        <title>Genome assembly of Pristionchus species.</title>
        <authorList>
            <person name="Yoshida K."/>
            <person name="Sommer R.J."/>
        </authorList>
    </citation>
    <scope>NUCLEOTIDE SEQUENCE [LARGE SCALE GENOMIC DNA]</scope>
    <source>
        <strain evidence="3">RS5460</strain>
    </source>
</reference>
<protein>
    <submittedName>
        <fullName evidence="2">Uncharacterized protein</fullName>
    </submittedName>
</protein>
<proteinExistence type="predicted"/>
<feature type="signal peptide" evidence="1">
    <location>
        <begin position="1"/>
        <end position="17"/>
    </location>
</feature>
<keyword evidence="1" id="KW-0732">Signal</keyword>
<accession>A0AAN5CGM1</accession>
<comment type="caution">
    <text evidence="2">The sequence shown here is derived from an EMBL/GenBank/DDBJ whole genome shotgun (WGS) entry which is preliminary data.</text>
</comment>
<sequence length="181" mass="20342">MLRRLLPLLFLLDISQSEPQKGNRVVPLSARSRSSHGAARGSCSSWRPGDCDAALCGGFCEARFLRFYDRELEGDRSLKSCSCFKDRLCSVIGSTGCRSYATLNSFAQRLVRQWSSEGARLGLSYKEDKKRHMQLIFGNSLFCCHSSSPRPRALALRRSSAHFRLPYPTLIVFVAGLFRIL</sequence>
<dbReference type="Proteomes" id="UP001328107">
    <property type="component" value="Unassembled WGS sequence"/>
</dbReference>
<dbReference type="EMBL" id="BTRK01000003">
    <property type="protein sequence ID" value="GMR43637.1"/>
    <property type="molecule type" value="Genomic_DNA"/>
</dbReference>
<organism evidence="2 3">
    <name type="scientific">Pristionchus mayeri</name>
    <dbReference type="NCBI Taxonomy" id="1317129"/>
    <lineage>
        <taxon>Eukaryota</taxon>
        <taxon>Metazoa</taxon>
        <taxon>Ecdysozoa</taxon>
        <taxon>Nematoda</taxon>
        <taxon>Chromadorea</taxon>
        <taxon>Rhabditida</taxon>
        <taxon>Rhabditina</taxon>
        <taxon>Diplogasteromorpha</taxon>
        <taxon>Diplogasteroidea</taxon>
        <taxon>Neodiplogasteridae</taxon>
        <taxon>Pristionchus</taxon>
    </lineage>
</organism>
<dbReference type="AlphaFoldDB" id="A0AAN5CGM1"/>